<evidence type="ECO:0000313" key="2">
    <source>
        <dbReference type="EMBL" id="GAA4363619.1"/>
    </source>
</evidence>
<reference evidence="3" key="1">
    <citation type="journal article" date="2019" name="Int. J. Syst. Evol. Microbiol.">
        <title>The Global Catalogue of Microorganisms (GCM) 10K type strain sequencing project: providing services to taxonomists for standard genome sequencing and annotation.</title>
        <authorList>
            <consortium name="The Broad Institute Genomics Platform"/>
            <consortium name="The Broad Institute Genome Sequencing Center for Infectious Disease"/>
            <person name="Wu L."/>
            <person name="Ma J."/>
        </authorList>
    </citation>
    <scope>NUCLEOTIDE SEQUENCE [LARGE SCALE GENOMIC DNA]</scope>
    <source>
        <strain evidence="3">JCM 17923</strain>
    </source>
</reference>
<organism evidence="2 3">
    <name type="scientific">Hymenobacter saemangeumensis</name>
    <dbReference type="NCBI Taxonomy" id="1084522"/>
    <lineage>
        <taxon>Bacteria</taxon>
        <taxon>Pseudomonadati</taxon>
        <taxon>Bacteroidota</taxon>
        <taxon>Cytophagia</taxon>
        <taxon>Cytophagales</taxon>
        <taxon>Hymenobacteraceae</taxon>
        <taxon>Hymenobacter</taxon>
    </lineage>
</organism>
<comment type="caution">
    <text evidence="2">The sequence shown here is derived from an EMBL/GenBank/DDBJ whole genome shotgun (WGS) entry which is preliminary data.</text>
</comment>
<dbReference type="RefSeq" id="WP_345237158.1">
    <property type="nucleotide sequence ID" value="NZ_BAABGZ010000069.1"/>
</dbReference>
<proteinExistence type="predicted"/>
<keyword evidence="3" id="KW-1185">Reference proteome</keyword>
<dbReference type="EMBL" id="BAABGZ010000069">
    <property type="protein sequence ID" value="GAA4363619.1"/>
    <property type="molecule type" value="Genomic_DNA"/>
</dbReference>
<dbReference type="InterPro" id="IPR052935">
    <property type="entry name" value="Mg2+_PAP"/>
</dbReference>
<dbReference type="PANTHER" id="PTHR28208">
    <property type="entry name" value="PHOSPHATIDATE PHOSPHATASE APP1"/>
    <property type="match status" value="1"/>
</dbReference>
<sequence>MLEKILAWLRLSRQPTLKLYRGFGSPRRLVLQGHAFRLSPLPRRRFGAGFWANAWGLLRLFVVRPWPEAPVRVTVGGQTAGARTDADGFFRLDVELPAPLPPGWHPATAELLDARSGAVLAQASAEVQVPYETPYAFISDIDDTFLVSHSATRFQRLWVLLSRNARSRAAFLDVAAHYQWLARAGAGSAQPAHAFFYVSSSEWNLYDFLLEFTSHQQLPKGVFQLSQLKGLGQLLQTGQNKHATKLDRIARILDACPGQRFTLLGDDSQQDPLIYAQVVQHYPGRIRAVYLRHVSPRGRPRALAALAEVEAAGVPTCYFEHSREALLHSQGLFGPEAARQG</sequence>
<dbReference type="InterPro" id="IPR019236">
    <property type="entry name" value="APP1_cat"/>
</dbReference>
<feature type="domain" description="Phosphatidate phosphatase APP1 catalytic" evidence="1">
    <location>
        <begin position="136"/>
        <end position="293"/>
    </location>
</feature>
<gene>
    <name evidence="2" type="ORF">GCM10023185_32470</name>
</gene>
<dbReference type="Pfam" id="PF09949">
    <property type="entry name" value="APP1_cat"/>
    <property type="match status" value="1"/>
</dbReference>
<evidence type="ECO:0000259" key="1">
    <source>
        <dbReference type="Pfam" id="PF09949"/>
    </source>
</evidence>
<accession>A0ABP8INA0</accession>
<name>A0ABP8INA0_9BACT</name>
<protein>
    <submittedName>
        <fullName evidence="2">App1 family protein</fullName>
    </submittedName>
</protein>
<evidence type="ECO:0000313" key="3">
    <source>
        <dbReference type="Proteomes" id="UP001501153"/>
    </source>
</evidence>
<dbReference type="PANTHER" id="PTHR28208:SF3">
    <property type="entry name" value="PHOSPHATIDATE PHOSPHATASE APP1"/>
    <property type="match status" value="1"/>
</dbReference>
<dbReference type="Proteomes" id="UP001501153">
    <property type="component" value="Unassembled WGS sequence"/>
</dbReference>